<dbReference type="Pfam" id="PF03692">
    <property type="entry name" value="CxxCxxCC"/>
    <property type="match status" value="1"/>
</dbReference>
<accession>A0A1Z2XS93</accession>
<gene>
    <name evidence="1" type="ORF">ADH66_12060</name>
    <name evidence="2" type="ORF">I5Q82_02370</name>
</gene>
<proteinExistence type="predicted"/>
<dbReference type="InterPro" id="IPR005358">
    <property type="entry name" value="Puta_zinc/iron-chelating_dom"/>
</dbReference>
<evidence type="ECO:0000313" key="4">
    <source>
        <dbReference type="Proteomes" id="UP000596035"/>
    </source>
</evidence>
<dbReference type="Proteomes" id="UP000596035">
    <property type="component" value="Chromosome"/>
</dbReference>
<dbReference type="EMBL" id="CP065321">
    <property type="protein sequence ID" value="QQR30593.1"/>
    <property type="molecule type" value="Genomic_DNA"/>
</dbReference>
<reference evidence="1" key="1">
    <citation type="journal article" date="2017" name="Genome Announc.">
        <title>High-Quality Whole-Genome Sequences of the Oligo-Mouse-Microbiota Bacterial Community.</title>
        <authorList>
            <person name="Garzetti D."/>
            <person name="Brugiroux S."/>
            <person name="Bunk B."/>
            <person name="Pukall R."/>
            <person name="McCoy K.D."/>
            <person name="Macpherson A.J."/>
            <person name="Stecher B."/>
        </authorList>
    </citation>
    <scope>NUCLEOTIDE SEQUENCE</scope>
    <source>
        <strain evidence="1">KB18</strain>
    </source>
</reference>
<dbReference type="KEGG" id="amur:ADH66_12060"/>
<dbReference type="AlphaFoldDB" id="A0A1Z2XS93"/>
<organism evidence="2 4">
    <name type="scientific">Acutalibacter muris</name>
    <dbReference type="NCBI Taxonomy" id="1796620"/>
    <lineage>
        <taxon>Bacteria</taxon>
        <taxon>Bacillati</taxon>
        <taxon>Bacillota</taxon>
        <taxon>Clostridia</taxon>
        <taxon>Eubacteriales</taxon>
        <taxon>Acutalibacteraceae</taxon>
        <taxon>Acutalibacter</taxon>
    </lineage>
</organism>
<sequence length="163" mass="19126">MISPEEVYKAAKKKDLENLKFRSFLKNHADDEELDQQFLSLHNELFEGYDCSQCANCCRAYSTVLENDEITDISDFLSMTQESFREKYLVQGEEGLELKSPCAFLDDDGRCGIESCRPRQCREYPYTDKPGRLFNLYSILTSAEHCPVVYEILERLKKMYHFR</sequence>
<evidence type="ECO:0000313" key="2">
    <source>
        <dbReference type="EMBL" id="QQR30593.1"/>
    </source>
</evidence>
<reference evidence="3" key="2">
    <citation type="submission" date="2017-05" db="EMBL/GenBank/DDBJ databases">
        <title>Improved OligoMM genomes.</title>
        <authorList>
            <person name="Garzetti D."/>
        </authorList>
    </citation>
    <scope>NUCLEOTIDE SEQUENCE [LARGE SCALE GENOMIC DNA]</scope>
    <source>
        <strain evidence="3">KB18</strain>
    </source>
</reference>
<dbReference type="PANTHER" id="PTHR35866:SF1">
    <property type="entry name" value="YKGJ FAMILY CYSTEINE CLUSTER PROTEIN"/>
    <property type="match status" value="1"/>
</dbReference>
<evidence type="ECO:0000313" key="1">
    <source>
        <dbReference type="EMBL" id="ASB41327.1"/>
    </source>
</evidence>
<keyword evidence="3" id="KW-1185">Reference proteome</keyword>
<dbReference type="Proteomes" id="UP000196710">
    <property type="component" value="Chromosome"/>
</dbReference>
<dbReference type="RefSeq" id="WP_066540404.1">
    <property type="nucleotide sequence ID" value="NZ_CAPVCI010000015.1"/>
</dbReference>
<protein>
    <submittedName>
        <fullName evidence="2">YkgJ family cysteine cluster protein</fullName>
    </submittedName>
</protein>
<dbReference type="PANTHER" id="PTHR35866">
    <property type="entry name" value="PUTATIVE-RELATED"/>
    <property type="match status" value="1"/>
</dbReference>
<reference evidence="2 4" key="3">
    <citation type="submission" date="2020-11" db="EMBL/GenBank/DDBJ databases">
        <title>Closed and high quality bacterial genomes of the OMM12 community.</title>
        <authorList>
            <person name="Marbouty M."/>
            <person name="Lamy-Besnier Q."/>
            <person name="Debarbieux L."/>
            <person name="Koszul R."/>
        </authorList>
    </citation>
    <scope>NUCLEOTIDE SEQUENCE [LARGE SCALE GENOMIC DNA]</scope>
    <source>
        <strain evidence="2 4">KB18</strain>
    </source>
</reference>
<evidence type="ECO:0000313" key="3">
    <source>
        <dbReference type="Proteomes" id="UP000196710"/>
    </source>
</evidence>
<name>A0A1Z2XS93_9FIRM</name>
<dbReference type="EMBL" id="CP021422">
    <property type="protein sequence ID" value="ASB41327.1"/>
    <property type="molecule type" value="Genomic_DNA"/>
</dbReference>